<proteinExistence type="inferred from homology"/>
<dbReference type="Gene3D" id="3.30.110.20">
    <property type="entry name" value="Alba-like domain"/>
    <property type="match status" value="1"/>
</dbReference>
<dbReference type="EMBL" id="CAJNOE010000016">
    <property type="protein sequence ID" value="CAF0735077.1"/>
    <property type="molecule type" value="Genomic_DNA"/>
</dbReference>
<gene>
    <name evidence="5" type="ORF">IZO911_LOCUS3158</name>
    <name evidence="6" type="ORF">KXQ929_LOCUS7500</name>
</gene>
<evidence type="ECO:0000256" key="1">
    <source>
        <dbReference type="ARBA" id="ARBA00004123"/>
    </source>
</evidence>
<evidence type="ECO:0000256" key="3">
    <source>
        <dbReference type="ARBA" id="ARBA00023242"/>
    </source>
</evidence>
<dbReference type="AlphaFoldDB" id="A0A813NA27"/>
<comment type="similarity">
    <text evidence="2">Belongs to the histone-like Alba family.</text>
</comment>
<evidence type="ECO:0000313" key="5">
    <source>
        <dbReference type="EMBL" id="CAF0735077.1"/>
    </source>
</evidence>
<dbReference type="SUPFAM" id="SSF82704">
    <property type="entry name" value="AlbA-like"/>
    <property type="match status" value="1"/>
</dbReference>
<sequence length="147" mass="16651">MDAAIEQYAPSETLNDTEIVSLSLPYALHASCLHMQVRSGSKTKNLVQFAMRKLFPTDQNAINVEQITWNAFGDGISKAIACAELTKRRSQLNFYEYVQIGYKRIEQIWRPVNSNVELDTLKVNKDIPSICILLSKNPLFKLTEGDN</sequence>
<dbReference type="Proteomes" id="UP000663868">
    <property type="component" value="Unassembled WGS sequence"/>
</dbReference>
<protein>
    <recommendedName>
        <fullName evidence="4">DNA/RNA-binding protein Alba-like domain-containing protein</fullName>
    </recommendedName>
</protein>
<evidence type="ECO:0000313" key="7">
    <source>
        <dbReference type="Proteomes" id="UP000663860"/>
    </source>
</evidence>
<evidence type="ECO:0000256" key="2">
    <source>
        <dbReference type="ARBA" id="ARBA00008018"/>
    </source>
</evidence>
<keyword evidence="3" id="KW-0539">Nucleus</keyword>
<dbReference type="PANTHER" id="PTHR13516">
    <property type="entry name" value="RIBONUCLEASE P SUBUNIT P25"/>
    <property type="match status" value="1"/>
</dbReference>
<comment type="caution">
    <text evidence="5">The sequence shown here is derived from an EMBL/GenBank/DDBJ whole genome shotgun (WGS) entry which is preliminary data.</text>
</comment>
<comment type="subcellular location">
    <subcellularLocation>
        <location evidence="1">Nucleus</location>
    </subcellularLocation>
</comment>
<accession>A0A813NA27</accession>
<organism evidence="5 7">
    <name type="scientific">Adineta steineri</name>
    <dbReference type="NCBI Taxonomy" id="433720"/>
    <lineage>
        <taxon>Eukaryota</taxon>
        <taxon>Metazoa</taxon>
        <taxon>Spiralia</taxon>
        <taxon>Gnathifera</taxon>
        <taxon>Rotifera</taxon>
        <taxon>Eurotatoria</taxon>
        <taxon>Bdelloidea</taxon>
        <taxon>Adinetida</taxon>
        <taxon>Adinetidae</taxon>
        <taxon>Adineta</taxon>
    </lineage>
</organism>
<dbReference type="GO" id="GO:0000172">
    <property type="term" value="C:ribonuclease MRP complex"/>
    <property type="evidence" value="ECO:0007669"/>
    <property type="project" value="TreeGrafter"/>
</dbReference>
<reference evidence="5" key="1">
    <citation type="submission" date="2021-02" db="EMBL/GenBank/DDBJ databases">
        <authorList>
            <person name="Nowell W R."/>
        </authorList>
    </citation>
    <scope>NUCLEOTIDE SEQUENCE</scope>
</reference>
<evidence type="ECO:0000259" key="4">
    <source>
        <dbReference type="Pfam" id="PF01918"/>
    </source>
</evidence>
<dbReference type="Pfam" id="PF01918">
    <property type="entry name" value="Alba"/>
    <property type="match status" value="1"/>
</dbReference>
<name>A0A813NA27_9BILA</name>
<dbReference type="GO" id="GO:0005634">
    <property type="term" value="C:nucleus"/>
    <property type="evidence" value="ECO:0007669"/>
    <property type="project" value="UniProtKB-SubCell"/>
</dbReference>
<dbReference type="InterPro" id="IPR051958">
    <property type="entry name" value="Alba-like_NAB"/>
</dbReference>
<dbReference type="InterPro" id="IPR002775">
    <property type="entry name" value="DNA/RNA-bd_Alba-like"/>
</dbReference>
<dbReference type="GO" id="GO:0001682">
    <property type="term" value="P:tRNA 5'-leader removal"/>
    <property type="evidence" value="ECO:0007669"/>
    <property type="project" value="TreeGrafter"/>
</dbReference>
<evidence type="ECO:0000313" key="6">
    <source>
        <dbReference type="EMBL" id="CAF3646440.1"/>
    </source>
</evidence>
<feature type="domain" description="DNA/RNA-binding protein Alba-like" evidence="4">
    <location>
        <begin position="34"/>
        <end position="102"/>
    </location>
</feature>
<dbReference type="Proteomes" id="UP000663860">
    <property type="component" value="Unassembled WGS sequence"/>
</dbReference>
<dbReference type="EMBL" id="CAJOBB010000309">
    <property type="protein sequence ID" value="CAF3646440.1"/>
    <property type="molecule type" value="Genomic_DNA"/>
</dbReference>
<dbReference type="InterPro" id="IPR036882">
    <property type="entry name" value="Alba-like_dom_sf"/>
</dbReference>
<dbReference type="GO" id="GO:0003723">
    <property type="term" value="F:RNA binding"/>
    <property type="evidence" value="ECO:0007669"/>
    <property type="project" value="TreeGrafter"/>
</dbReference>
<dbReference type="PANTHER" id="PTHR13516:SF4">
    <property type="entry name" value="FI09323P"/>
    <property type="match status" value="1"/>
</dbReference>